<protein>
    <submittedName>
        <fullName evidence="1">Uncharacterized protein</fullName>
    </submittedName>
</protein>
<accession>A0A0E9PVK4</accession>
<sequence length="28" mass="3079">MASLTFIGTTLESVIAICQHEDQRQSKA</sequence>
<dbReference type="EMBL" id="GBXM01100447">
    <property type="protein sequence ID" value="JAH08130.1"/>
    <property type="molecule type" value="Transcribed_RNA"/>
</dbReference>
<evidence type="ECO:0000313" key="1">
    <source>
        <dbReference type="EMBL" id="JAH08130.1"/>
    </source>
</evidence>
<name>A0A0E9PVK4_ANGAN</name>
<reference evidence="1" key="2">
    <citation type="journal article" date="2015" name="Fish Shellfish Immunol.">
        <title>Early steps in the European eel (Anguilla anguilla)-Vibrio vulnificus interaction in the gills: Role of the RtxA13 toxin.</title>
        <authorList>
            <person name="Callol A."/>
            <person name="Pajuelo D."/>
            <person name="Ebbesson L."/>
            <person name="Teles M."/>
            <person name="MacKenzie S."/>
            <person name="Amaro C."/>
        </authorList>
    </citation>
    <scope>NUCLEOTIDE SEQUENCE</scope>
</reference>
<reference evidence="1" key="1">
    <citation type="submission" date="2014-11" db="EMBL/GenBank/DDBJ databases">
        <authorList>
            <person name="Amaro Gonzalez C."/>
        </authorList>
    </citation>
    <scope>NUCLEOTIDE SEQUENCE</scope>
</reference>
<proteinExistence type="predicted"/>
<organism evidence="1">
    <name type="scientific">Anguilla anguilla</name>
    <name type="common">European freshwater eel</name>
    <name type="synonym">Muraena anguilla</name>
    <dbReference type="NCBI Taxonomy" id="7936"/>
    <lineage>
        <taxon>Eukaryota</taxon>
        <taxon>Metazoa</taxon>
        <taxon>Chordata</taxon>
        <taxon>Craniata</taxon>
        <taxon>Vertebrata</taxon>
        <taxon>Euteleostomi</taxon>
        <taxon>Actinopterygii</taxon>
        <taxon>Neopterygii</taxon>
        <taxon>Teleostei</taxon>
        <taxon>Anguilliformes</taxon>
        <taxon>Anguillidae</taxon>
        <taxon>Anguilla</taxon>
    </lineage>
</organism>
<dbReference type="AlphaFoldDB" id="A0A0E9PVK4"/>